<keyword evidence="2" id="KW-0812">Transmembrane</keyword>
<evidence type="ECO:0000256" key="1">
    <source>
        <dbReference type="SAM" id="MobiDB-lite"/>
    </source>
</evidence>
<reference evidence="4" key="1">
    <citation type="submission" date="2020-10" db="EMBL/GenBank/DDBJ databases">
        <authorList>
            <person name="Gilroy R."/>
        </authorList>
    </citation>
    <scope>NUCLEOTIDE SEQUENCE</scope>
    <source>
        <strain evidence="4">ChiGjej2B2-12916</strain>
    </source>
</reference>
<feature type="compositionally biased region" description="Pro residues" evidence="1">
    <location>
        <begin position="228"/>
        <end position="240"/>
    </location>
</feature>
<dbReference type="AlphaFoldDB" id="A0A9D0YQV2"/>
<feature type="transmembrane region" description="Helical" evidence="2">
    <location>
        <begin position="89"/>
        <end position="111"/>
    </location>
</feature>
<evidence type="ECO:0000313" key="4">
    <source>
        <dbReference type="EMBL" id="HIQ60491.1"/>
    </source>
</evidence>
<feature type="region of interest" description="Disordered" evidence="1">
    <location>
        <begin position="37"/>
        <end position="82"/>
    </location>
</feature>
<evidence type="ECO:0000256" key="2">
    <source>
        <dbReference type="SAM" id="Phobius"/>
    </source>
</evidence>
<evidence type="ECO:0000313" key="5">
    <source>
        <dbReference type="Proteomes" id="UP000886879"/>
    </source>
</evidence>
<gene>
    <name evidence="4" type="ORF">IAD31_02710</name>
</gene>
<dbReference type="Gene3D" id="2.60.40.1080">
    <property type="match status" value="1"/>
</dbReference>
<dbReference type="InterPro" id="IPR003343">
    <property type="entry name" value="Big_2"/>
</dbReference>
<dbReference type="InterPro" id="IPR052354">
    <property type="entry name" value="Cell_Wall_Dynamics_Protein"/>
</dbReference>
<feature type="domain" description="SH3b" evidence="3">
    <location>
        <begin position="249"/>
        <end position="314"/>
    </location>
</feature>
<dbReference type="Proteomes" id="UP000886879">
    <property type="component" value="Unassembled WGS sequence"/>
</dbReference>
<dbReference type="InterPro" id="IPR008964">
    <property type="entry name" value="Invasin/intimin_cell_adhesion"/>
</dbReference>
<name>A0A9D0YQV2_9FIRM</name>
<reference evidence="4" key="2">
    <citation type="journal article" date="2021" name="PeerJ">
        <title>Extensive microbial diversity within the chicken gut microbiome revealed by metagenomics and culture.</title>
        <authorList>
            <person name="Gilroy R."/>
            <person name="Ravi A."/>
            <person name="Getino M."/>
            <person name="Pursley I."/>
            <person name="Horton D.L."/>
            <person name="Alikhan N.F."/>
            <person name="Baker D."/>
            <person name="Gharbi K."/>
            <person name="Hall N."/>
            <person name="Watson M."/>
            <person name="Adriaenssens E.M."/>
            <person name="Foster-Nyarko E."/>
            <person name="Jarju S."/>
            <person name="Secka A."/>
            <person name="Antonio M."/>
            <person name="Oren A."/>
            <person name="Chaudhuri R.R."/>
            <person name="La Ragione R."/>
            <person name="Hildebrand F."/>
            <person name="Pallen M.J."/>
        </authorList>
    </citation>
    <scope>NUCLEOTIDE SEQUENCE</scope>
    <source>
        <strain evidence="4">ChiGjej2B2-12916</strain>
    </source>
</reference>
<sequence>MVRKKDSNVVHCASCGEDYSATYKFCPFCGGAQTPTTQPAMADESGYEFDGQDVFDRPDAQPAGKGGKRLPGAGGQAPTPPPPINWPRLITFLCSLVIIAAALVMVFTVFYPHLRDVTNPDANPSASVSVSPTATLSPEGLAGMTLDTTDFTLQPQQTHTLTVTFDPADWEGTVSWSSSDETCATVDEDGVVTNVNTSGTQRRAVITATAGGQTVTCTVYCQSTAPVTPAPTAEPTPEPTPESGDIPNGSKGTIMNAANGLRVRSGPGTSYDVLASLKNGDSITVVSYAGDNWYEIRYSSTKIGYIMGDYINAN</sequence>
<protein>
    <submittedName>
        <fullName evidence="4">SH3 domain-containing protein</fullName>
    </submittedName>
</protein>
<organism evidence="4 5">
    <name type="scientific">Candidatus Enterenecus faecium</name>
    <dbReference type="NCBI Taxonomy" id="2840780"/>
    <lineage>
        <taxon>Bacteria</taxon>
        <taxon>Bacillati</taxon>
        <taxon>Bacillota</taxon>
        <taxon>Clostridia</taxon>
        <taxon>Eubacteriales</taxon>
        <taxon>Candidatus Enterenecus</taxon>
    </lineage>
</organism>
<keyword evidence="2" id="KW-0472">Membrane</keyword>
<feature type="region of interest" description="Disordered" evidence="1">
    <location>
        <begin position="228"/>
        <end position="254"/>
    </location>
</feature>
<comment type="caution">
    <text evidence="4">The sequence shown here is derived from an EMBL/GenBank/DDBJ whole genome shotgun (WGS) entry which is preliminary data.</text>
</comment>
<dbReference type="PANTHER" id="PTHR34408:SF1">
    <property type="entry name" value="GLYCOSYL HYDROLASE FAMILY 19 DOMAIN-CONTAINING PROTEIN HI_1415"/>
    <property type="match status" value="1"/>
</dbReference>
<accession>A0A9D0YQV2</accession>
<dbReference type="SMART" id="SM00635">
    <property type="entry name" value="BID_2"/>
    <property type="match status" value="1"/>
</dbReference>
<evidence type="ECO:0000259" key="3">
    <source>
        <dbReference type="PROSITE" id="PS51781"/>
    </source>
</evidence>
<keyword evidence="2" id="KW-1133">Transmembrane helix</keyword>
<dbReference type="Gene3D" id="2.30.30.40">
    <property type="entry name" value="SH3 Domains"/>
    <property type="match status" value="1"/>
</dbReference>
<dbReference type="PANTHER" id="PTHR34408">
    <property type="entry name" value="FAMILY PROTEIN, PUTATIVE-RELATED"/>
    <property type="match status" value="1"/>
</dbReference>
<dbReference type="PROSITE" id="PS51781">
    <property type="entry name" value="SH3B"/>
    <property type="match status" value="1"/>
</dbReference>
<proteinExistence type="predicted"/>
<dbReference type="Pfam" id="PF02368">
    <property type="entry name" value="Big_2"/>
    <property type="match status" value="1"/>
</dbReference>
<dbReference type="Pfam" id="PF08239">
    <property type="entry name" value="SH3_3"/>
    <property type="match status" value="1"/>
</dbReference>
<dbReference type="EMBL" id="DVFO01000025">
    <property type="protein sequence ID" value="HIQ60491.1"/>
    <property type="molecule type" value="Genomic_DNA"/>
</dbReference>
<dbReference type="InterPro" id="IPR003646">
    <property type="entry name" value="SH3-like_bac-type"/>
</dbReference>
<dbReference type="SUPFAM" id="SSF49373">
    <property type="entry name" value="Invasin/intimin cell-adhesion fragments"/>
    <property type="match status" value="1"/>
</dbReference>
<dbReference type="SMART" id="SM00287">
    <property type="entry name" value="SH3b"/>
    <property type="match status" value="1"/>
</dbReference>